<dbReference type="EC" id="2.3.2.27" evidence="2"/>
<dbReference type="OrthoDB" id="786795at2759"/>
<feature type="compositionally biased region" description="Polar residues" evidence="4">
    <location>
        <begin position="281"/>
        <end position="292"/>
    </location>
</feature>
<comment type="catalytic activity">
    <reaction evidence="1">
        <text>S-ubiquitinyl-[E2 ubiquitin-conjugating enzyme]-L-cysteine + [acceptor protein]-L-lysine = [E2 ubiquitin-conjugating enzyme]-L-cysteine + N(6)-ubiquitinyl-[acceptor protein]-L-lysine.</text>
        <dbReference type="EC" id="2.3.2.27"/>
    </reaction>
</comment>
<dbReference type="KEGG" id="nta:107818450"/>
<dbReference type="InterPro" id="IPR014729">
    <property type="entry name" value="Rossmann-like_a/b/a_fold"/>
</dbReference>
<accession>A0A1S4CFP7</accession>
<feature type="region of interest" description="Disordered" evidence="4">
    <location>
        <begin position="163"/>
        <end position="264"/>
    </location>
</feature>
<feature type="compositionally biased region" description="Low complexity" evidence="4">
    <location>
        <begin position="212"/>
        <end position="223"/>
    </location>
</feature>
<evidence type="ECO:0000259" key="5">
    <source>
        <dbReference type="Pfam" id="PF00582"/>
    </source>
</evidence>
<name>A0A1S4CFP7_TOBAC</name>
<feature type="compositionally biased region" description="Low complexity" evidence="4">
    <location>
        <begin position="167"/>
        <end position="188"/>
    </location>
</feature>
<dbReference type="CDD" id="cd01989">
    <property type="entry name" value="USP_STK_Ubox_N"/>
    <property type="match status" value="1"/>
</dbReference>
<reference evidence="6" key="1">
    <citation type="submission" date="2025-08" db="UniProtKB">
        <authorList>
            <consortium name="RefSeq"/>
        </authorList>
    </citation>
    <scope>IDENTIFICATION</scope>
</reference>
<evidence type="ECO:0000256" key="3">
    <source>
        <dbReference type="ARBA" id="ARBA00022786"/>
    </source>
</evidence>
<dbReference type="SUPFAM" id="SSF52402">
    <property type="entry name" value="Adenine nucleotide alpha hydrolases-like"/>
    <property type="match status" value="1"/>
</dbReference>
<evidence type="ECO:0000256" key="1">
    <source>
        <dbReference type="ARBA" id="ARBA00000900"/>
    </source>
</evidence>
<feature type="region of interest" description="Disordered" evidence="4">
    <location>
        <begin position="278"/>
        <end position="317"/>
    </location>
</feature>
<dbReference type="InterPro" id="IPR006016">
    <property type="entry name" value="UspA"/>
</dbReference>
<protein>
    <recommendedName>
        <fullName evidence="2">RING-type E3 ubiquitin transferase</fullName>
        <ecNumber evidence="2">2.3.2.27</ecNumber>
    </recommendedName>
</protein>
<dbReference type="GO" id="GO:0061630">
    <property type="term" value="F:ubiquitin protein ligase activity"/>
    <property type="evidence" value="ECO:0007669"/>
    <property type="project" value="UniProtKB-EC"/>
</dbReference>
<feature type="domain" description="UspA" evidence="5">
    <location>
        <begin position="12"/>
        <end position="130"/>
    </location>
</feature>
<dbReference type="AlphaFoldDB" id="A0A1S4CFP7"/>
<dbReference type="InterPro" id="IPR051348">
    <property type="entry name" value="U-box_ubiquitin_ligases"/>
</dbReference>
<dbReference type="STRING" id="4097.A0A1S4CFP7"/>
<dbReference type="PANTHER" id="PTHR45647">
    <property type="entry name" value="OS02G0152300 PROTEIN"/>
    <property type="match status" value="1"/>
</dbReference>
<feature type="compositionally biased region" description="Polar residues" evidence="4">
    <location>
        <begin position="189"/>
        <end position="205"/>
    </location>
</feature>
<dbReference type="Gene3D" id="3.40.50.620">
    <property type="entry name" value="HUPs"/>
    <property type="match status" value="1"/>
</dbReference>
<evidence type="ECO:0000313" key="6">
    <source>
        <dbReference type="RefSeq" id="XP_016499963.1"/>
    </source>
</evidence>
<gene>
    <name evidence="6" type="primary">LOC107818450</name>
</gene>
<dbReference type="Pfam" id="PF00582">
    <property type="entry name" value="Usp"/>
    <property type="match status" value="1"/>
</dbReference>
<keyword evidence="3" id="KW-0833">Ubl conjugation pathway</keyword>
<evidence type="ECO:0000256" key="2">
    <source>
        <dbReference type="ARBA" id="ARBA00012483"/>
    </source>
</evidence>
<feature type="compositionally biased region" description="Polar residues" evidence="4">
    <location>
        <begin position="228"/>
        <end position="264"/>
    </location>
</feature>
<organism evidence="6">
    <name type="scientific">Nicotiana tabacum</name>
    <name type="common">Common tobacco</name>
    <dbReference type="NCBI Taxonomy" id="4097"/>
    <lineage>
        <taxon>Eukaryota</taxon>
        <taxon>Viridiplantae</taxon>
        <taxon>Streptophyta</taxon>
        <taxon>Embryophyta</taxon>
        <taxon>Tracheophyta</taxon>
        <taxon>Spermatophyta</taxon>
        <taxon>Magnoliopsida</taxon>
        <taxon>eudicotyledons</taxon>
        <taxon>Gunneridae</taxon>
        <taxon>Pentapetalae</taxon>
        <taxon>asterids</taxon>
        <taxon>lamiids</taxon>
        <taxon>Solanales</taxon>
        <taxon>Solanaceae</taxon>
        <taxon>Nicotianoideae</taxon>
        <taxon>Nicotianeae</taxon>
        <taxon>Nicotiana</taxon>
    </lineage>
</organism>
<dbReference type="PaxDb" id="4097-A0A1S4CFP7"/>
<proteinExistence type="predicted"/>
<dbReference type="RefSeq" id="XP_016499963.1">
    <property type="nucleotide sequence ID" value="XM_016644477.1"/>
</dbReference>
<sequence length="406" mass="43706">MVKSGSSRDETTVAVAIDRDKNSQYAVRWAVDNLNIKNGQIILIHVHVQENLHSHSHSMIPKEGHSPTLAEMNQFFLPYRGICARKGIQAKEVILQDDDVAHALAEYITQTFITTIVVGASTRNALARAFKNQDVPSSLTRSVPEFCSIYAISRGKVLKLKSASQPATPSSKASSGQSSQTGSTQDSPVSQALTAQGSWRSTGSSEFIGAGSQSISFDSSSASDRLPVSQNASPNYSSASEGTPQAFSDSQHSSTAPSPNHQSVNNIDELIKKTQLVRQPGSKNLTPAQSLDHSGELGEGMPKPELPGSSENSSQNSNTDFIQILHDRHLDHDLIPSSQRPVNNLNLRIHTKENSSYSTSGSSNLSGSSNFRSSDMSFEHLDSCHISDASRCSVSPQNAVSSNMFH</sequence>
<evidence type="ECO:0000256" key="4">
    <source>
        <dbReference type="SAM" id="MobiDB-lite"/>
    </source>
</evidence>
<dbReference type="PANTHER" id="PTHR45647:SF51">
    <property type="entry name" value="PROTEIN KINASE SUPERFAMILY PROTEIN"/>
    <property type="match status" value="1"/>
</dbReference>